<gene>
    <name evidence="3" type="ORF">FYC62_01795</name>
</gene>
<keyword evidence="4" id="KW-1185">Reference proteome</keyword>
<dbReference type="Proteomes" id="UP000323653">
    <property type="component" value="Chromosome"/>
</dbReference>
<evidence type="ECO:0000313" key="3">
    <source>
        <dbReference type="EMBL" id="QEK50539.1"/>
    </source>
</evidence>
<dbReference type="InterPro" id="IPR025665">
    <property type="entry name" value="Beta-barrel_OMP_2"/>
</dbReference>
<dbReference type="Pfam" id="PF13568">
    <property type="entry name" value="OMP_b-brl_2"/>
    <property type="match status" value="1"/>
</dbReference>
<keyword evidence="1" id="KW-0732">Signal</keyword>
<reference evidence="3 4" key="1">
    <citation type="submission" date="2019-08" db="EMBL/GenBank/DDBJ databases">
        <title>Pedobacter sp. nov., isolated from Han river, South Korea.</title>
        <authorList>
            <person name="Lee D.-H."/>
            <person name="Kim Y.-S."/>
            <person name="Hwang E.-M."/>
            <person name="Le Tran T.C."/>
            <person name="Cha C.-J."/>
        </authorList>
    </citation>
    <scope>NUCLEOTIDE SEQUENCE [LARGE SCALE GENOMIC DNA]</scope>
    <source>
        <strain evidence="3 4">CJ43</strain>
    </source>
</reference>
<name>A0A5C0VEM7_9SPHI</name>
<proteinExistence type="predicted"/>
<dbReference type="AlphaFoldDB" id="A0A5C0VEM7"/>
<organism evidence="3 4">
    <name type="scientific">Pedobacter aquae</name>
    <dbReference type="NCBI Taxonomy" id="2605747"/>
    <lineage>
        <taxon>Bacteria</taxon>
        <taxon>Pseudomonadati</taxon>
        <taxon>Bacteroidota</taxon>
        <taxon>Sphingobacteriia</taxon>
        <taxon>Sphingobacteriales</taxon>
        <taxon>Sphingobacteriaceae</taxon>
        <taxon>Pedobacter</taxon>
    </lineage>
</organism>
<dbReference type="EMBL" id="CP043329">
    <property type="protein sequence ID" value="QEK50539.1"/>
    <property type="molecule type" value="Genomic_DNA"/>
</dbReference>
<feature type="chain" id="PRO_5022663438" evidence="1">
    <location>
        <begin position="21"/>
        <end position="257"/>
    </location>
</feature>
<feature type="domain" description="Outer membrane protein beta-barrel" evidence="2">
    <location>
        <begin position="43"/>
        <end position="230"/>
    </location>
</feature>
<protein>
    <submittedName>
        <fullName evidence="3">PorT family protein</fullName>
    </submittedName>
</protein>
<dbReference type="RefSeq" id="WP_149073704.1">
    <property type="nucleotide sequence ID" value="NZ_CP043329.1"/>
</dbReference>
<accession>A0A5C0VEM7</accession>
<evidence type="ECO:0000256" key="1">
    <source>
        <dbReference type="SAM" id="SignalP"/>
    </source>
</evidence>
<feature type="signal peptide" evidence="1">
    <location>
        <begin position="1"/>
        <end position="20"/>
    </location>
</feature>
<dbReference type="KEGG" id="pej:FYC62_01795"/>
<evidence type="ECO:0000313" key="4">
    <source>
        <dbReference type="Proteomes" id="UP000323653"/>
    </source>
</evidence>
<sequence length="257" mass="29056">MIKSLSVLLSLIFLAIGVQAQGNWGGGVDDEPLHFGFTFQYIGSEYKIQKGLNWRDDIIEIDAAAGRPPIREQVKSISSTLNPGFGIGLLANLYVTKHLDLRFTPTLIFADRVIDYEFESGNSYEQETVKSPEGFTRRAVSSTMIDFPLLLKLKSERKGNFRAYLIGGLKYGFDIGAKKNADDADNTYFNKLLKNQQGIFSYEAGLGFDLYFEFFKLSPEIKIANSVNSVLRRGEDPYSTPLDKLFLRNFIFSLYFE</sequence>
<evidence type="ECO:0000259" key="2">
    <source>
        <dbReference type="Pfam" id="PF13568"/>
    </source>
</evidence>